<evidence type="ECO:0000256" key="4">
    <source>
        <dbReference type="ARBA" id="ARBA00022827"/>
    </source>
</evidence>
<evidence type="ECO:0000256" key="3">
    <source>
        <dbReference type="ARBA" id="ARBA00022630"/>
    </source>
</evidence>
<comment type="similarity">
    <text evidence="2 5">Belongs to the acyl-CoA dehydrogenase family.</text>
</comment>
<comment type="cofactor">
    <cofactor evidence="1 5">
        <name>FAD</name>
        <dbReference type="ChEBI" id="CHEBI:57692"/>
    </cofactor>
</comment>
<keyword evidence="3 5" id="KW-0285">Flavoprotein</keyword>
<evidence type="ECO:0000313" key="10">
    <source>
        <dbReference type="Proteomes" id="UP001501637"/>
    </source>
</evidence>
<dbReference type="RefSeq" id="WP_344524291.1">
    <property type="nucleotide sequence ID" value="NZ_BAAAUG010000092.1"/>
</dbReference>
<gene>
    <name evidence="9" type="ORF">GCM10010449_50910</name>
</gene>
<evidence type="ECO:0000256" key="2">
    <source>
        <dbReference type="ARBA" id="ARBA00009347"/>
    </source>
</evidence>
<dbReference type="SUPFAM" id="SSF56645">
    <property type="entry name" value="Acyl-CoA dehydrogenase NM domain-like"/>
    <property type="match status" value="1"/>
</dbReference>
<reference evidence="10" key="1">
    <citation type="journal article" date="2019" name="Int. J. Syst. Evol. Microbiol.">
        <title>The Global Catalogue of Microorganisms (GCM) 10K type strain sequencing project: providing services to taxonomists for standard genome sequencing and annotation.</title>
        <authorList>
            <consortium name="The Broad Institute Genomics Platform"/>
            <consortium name="The Broad Institute Genome Sequencing Center for Infectious Disease"/>
            <person name="Wu L."/>
            <person name="Ma J."/>
        </authorList>
    </citation>
    <scope>NUCLEOTIDE SEQUENCE [LARGE SCALE GENOMIC DNA]</scope>
    <source>
        <strain evidence="10">JCM 9092</strain>
    </source>
</reference>
<evidence type="ECO:0000256" key="1">
    <source>
        <dbReference type="ARBA" id="ARBA00001974"/>
    </source>
</evidence>
<keyword evidence="5" id="KW-0560">Oxidoreductase</keyword>
<evidence type="ECO:0000256" key="5">
    <source>
        <dbReference type="RuleBase" id="RU362125"/>
    </source>
</evidence>
<dbReference type="EMBL" id="BAAAUG010000092">
    <property type="protein sequence ID" value="GAA3122894.1"/>
    <property type="molecule type" value="Genomic_DNA"/>
</dbReference>
<dbReference type="InterPro" id="IPR006091">
    <property type="entry name" value="Acyl-CoA_Oxase/DH_mid-dom"/>
</dbReference>
<dbReference type="Gene3D" id="1.20.140.10">
    <property type="entry name" value="Butyryl-CoA Dehydrogenase, subunit A, domain 3"/>
    <property type="match status" value="1"/>
</dbReference>
<dbReference type="InterPro" id="IPR009075">
    <property type="entry name" value="AcylCo_DH/oxidase_C"/>
</dbReference>
<dbReference type="InterPro" id="IPR036250">
    <property type="entry name" value="AcylCo_DH-like_C"/>
</dbReference>
<evidence type="ECO:0000259" key="6">
    <source>
        <dbReference type="Pfam" id="PF00441"/>
    </source>
</evidence>
<accession>A0ABP6MU82</accession>
<evidence type="ECO:0000259" key="8">
    <source>
        <dbReference type="Pfam" id="PF18158"/>
    </source>
</evidence>
<dbReference type="InterPro" id="IPR009100">
    <property type="entry name" value="AcylCoA_DH/oxidase_NM_dom_sf"/>
</dbReference>
<dbReference type="InterPro" id="IPR006089">
    <property type="entry name" value="Acyl-CoA_DH_CS"/>
</dbReference>
<organism evidence="9 10">
    <name type="scientific">Streptomyces rectiviolaceus</name>
    <dbReference type="NCBI Taxonomy" id="332591"/>
    <lineage>
        <taxon>Bacteria</taxon>
        <taxon>Bacillati</taxon>
        <taxon>Actinomycetota</taxon>
        <taxon>Actinomycetes</taxon>
        <taxon>Kitasatosporales</taxon>
        <taxon>Streptomycetaceae</taxon>
        <taxon>Streptomyces</taxon>
    </lineage>
</organism>
<dbReference type="PROSITE" id="PS00073">
    <property type="entry name" value="ACYL_COA_DH_2"/>
    <property type="match status" value="1"/>
</dbReference>
<dbReference type="Gene3D" id="6.10.250.600">
    <property type="match status" value="1"/>
</dbReference>
<dbReference type="SUPFAM" id="SSF47203">
    <property type="entry name" value="Acyl-CoA dehydrogenase C-terminal domain-like"/>
    <property type="match status" value="1"/>
</dbReference>
<evidence type="ECO:0000313" key="9">
    <source>
        <dbReference type="EMBL" id="GAA3122894.1"/>
    </source>
</evidence>
<dbReference type="PANTHER" id="PTHR42707">
    <property type="entry name" value="ACYL-COA DEHYDROGENASE"/>
    <property type="match status" value="1"/>
</dbReference>
<dbReference type="Proteomes" id="UP001501637">
    <property type="component" value="Unassembled WGS sequence"/>
</dbReference>
<protein>
    <submittedName>
        <fullName evidence="9">Acyl-CoA dehydrogenase family protein</fullName>
    </submittedName>
</protein>
<sequence length="559" mass="61017">MSSPTPATANFADRDPALRPLLDRLLTPDDRARVEPLLAELGELAAGDLDRQAALADAHPPRLIPYAPDGTRVDAIEYHPAHDRAAAIAYERFGLAAMSHRPGVHGWPTKVPHTVKYALSYLYVQSEFGMACPLSMTDSAARILRLFDPDRYAAEIAALSSTDPGLRATGAMFMTEQQGGTDVGLTQTRATDRGTHWTLTGKKWFASNPAADVILTLARVPGQGDGTRGLGMFLVPRLRPDGTRNAIRIDRLKDKLGSRSIASGEVTLEAAYATPVGQLTHGFRQMAEMLNVSRLSNAMRATALMRRAVRESVDHTRTRHVFGRPLFDQPLMRATLLPMILDTEAALGLVLEAAARLTAADDGDERAQALVRVLTPLAKHTLCKRARTVTGEAMEIRGGNGYIEDWVDPRLVRDAHLGSIWEGSSNVIALDVLRCMRRFGSHRTLADTYGDRGPVKRRWELLREQGDCLLELPADEQEMRAGRYADRLTHAVMATLLYDQADHETEATGNGRALLVARTYTALLDDPDALPRAALDHLAELAEGGQIPPATAKEPAAHA</sequence>
<dbReference type="Pfam" id="PF18158">
    <property type="entry name" value="AidB_N"/>
    <property type="match status" value="1"/>
</dbReference>
<feature type="domain" description="Acyl-CoA oxidase/dehydrogenase middle" evidence="7">
    <location>
        <begin position="171"/>
        <end position="269"/>
    </location>
</feature>
<evidence type="ECO:0000259" key="7">
    <source>
        <dbReference type="Pfam" id="PF02770"/>
    </source>
</evidence>
<dbReference type="Pfam" id="PF00441">
    <property type="entry name" value="Acyl-CoA_dh_1"/>
    <property type="match status" value="1"/>
</dbReference>
<feature type="domain" description="Adaptive response protein AidB N-terminal" evidence="8">
    <location>
        <begin position="5"/>
        <end position="146"/>
    </location>
</feature>
<name>A0ABP6MU82_9ACTN</name>
<comment type="caution">
    <text evidence="9">The sequence shown here is derived from an EMBL/GenBank/DDBJ whole genome shotgun (WGS) entry which is preliminary data.</text>
</comment>
<dbReference type="InterPro" id="IPR052904">
    <property type="entry name" value="Acyl-CoA_dehydrogenase-like"/>
</dbReference>
<keyword evidence="4 5" id="KW-0274">FAD</keyword>
<dbReference type="InterPro" id="IPR041504">
    <property type="entry name" value="AidB_N"/>
</dbReference>
<feature type="domain" description="Acyl-CoA dehydrogenase/oxidase C-terminal" evidence="6">
    <location>
        <begin position="281"/>
        <end position="433"/>
    </location>
</feature>
<keyword evidence="10" id="KW-1185">Reference proteome</keyword>
<proteinExistence type="inferred from homology"/>
<dbReference type="PANTHER" id="PTHR42707:SF2">
    <property type="entry name" value="ACD11 DEHYDROGENASE"/>
    <property type="match status" value="1"/>
</dbReference>
<dbReference type="Pfam" id="PF02770">
    <property type="entry name" value="Acyl-CoA_dh_M"/>
    <property type="match status" value="1"/>
</dbReference>
<dbReference type="Gene3D" id="2.40.110.20">
    <property type="match status" value="1"/>
</dbReference>